<keyword evidence="3" id="KW-1185">Reference proteome</keyword>
<organism evidence="2 3">
    <name type="scientific">Lacipirellula parvula</name>
    <dbReference type="NCBI Taxonomy" id="2650471"/>
    <lineage>
        <taxon>Bacteria</taxon>
        <taxon>Pseudomonadati</taxon>
        <taxon>Planctomycetota</taxon>
        <taxon>Planctomycetia</taxon>
        <taxon>Pirellulales</taxon>
        <taxon>Lacipirellulaceae</taxon>
        <taxon>Lacipirellula</taxon>
    </lineage>
</organism>
<accession>A0A5K7XF77</accession>
<name>A0A5K7XF77_9BACT</name>
<dbReference type="EMBL" id="AP021861">
    <property type="protein sequence ID" value="BBO32893.1"/>
    <property type="molecule type" value="Genomic_DNA"/>
</dbReference>
<evidence type="ECO:0000313" key="3">
    <source>
        <dbReference type="Proteomes" id="UP000326837"/>
    </source>
</evidence>
<dbReference type="AlphaFoldDB" id="A0A5K7XF77"/>
<evidence type="ECO:0000313" key="2">
    <source>
        <dbReference type="EMBL" id="BBO32893.1"/>
    </source>
</evidence>
<feature type="region of interest" description="Disordered" evidence="1">
    <location>
        <begin position="1"/>
        <end position="26"/>
    </location>
</feature>
<proteinExistence type="predicted"/>
<dbReference type="KEGG" id="lpav:PLANPX_2505"/>
<evidence type="ECO:0000256" key="1">
    <source>
        <dbReference type="SAM" id="MobiDB-lite"/>
    </source>
</evidence>
<reference evidence="3" key="1">
    <citation type="submission" date="2019-10" db="EMBL/GenBank/DDBJ databases">
        <title>Lacipirellula parvula gen. nov., sp. nov., representing a lineage of planctomycetes widespread in freshwater anoxic habitats, and description of the family Lacipirellulaceae.</title>
        <authorList>
            <person name="Dedysh S.N."/>
            <person name="Kulichevskaya I.S."/>
            <person name="Beletsky A.V."/>
            <person name="Rakitin A.L."/>
            <person name="Mardanov A.V."/>
            <person name="Ivanova A.A."/>
            <person name="Saltykova V.X."/>
            <person name="Rijpstra W.I.C."/>
            <person name="Sinninghe Damste J.S."/>
            <person name="Ravin N.V."/>
        </authorList>
    </citation>
    <scope>NUCLEOTIDE SEQUENCE [LARGE SCALE GENOMIC DNA]</scope>
    <source>
        <strain evidence="3">PX69</strain>
    </source>
</reference>
<sequence>MSSGQIETARGVGGPFTDHRRPPVNPKCKAMKRLASRLASQCGSAGKSRSLRLRAFA</sequence>
<dbReference type="Proteomes" id="UP000326837">
    <property type="component" value="Chromosome"/>
</dbReference>
<protein>
    <submittedName>
        <fullName evidence="2">Uncharacterized protein</fullName>
    </submittedName>
</protein>
<gene>
    <name evidence="2" type="ORF">PLANPX_2505</name>
</gene>